<dbReference type="GO" id="GO:0016020">
    <property type="term" value="C:membrane"/>
    <property type="evidence" value="ECO:0007669"/>
    <property type="project" value="InterPro"/>
</dbReference>
<evidence type="ECO:0000313" key="3">
    <source>
        <dbReference type="EMBL" id="SDD80269.1"/>
    </source>
</evidence>
<gene>
    <name evidence="3" type="ORF">SAMN04488104_106411</name>
</gene>
<dbReference type="STRING" id="686796.SAMN04488104_106411"/>
<organism evidence="3 4">
    <name type="scientific">Algoriphagus faecimaris</name>
    <dbReference type="NCBI Taxonomy" id="686796"/>
    <lineage>
        <taxon>Bacteria</taxon>
        <taxon>Pseudomonadati</taxon>
        <taxon>Bacteroidota</taxon>
        <taxon>Cytophagia</taxon>
        <taxon>Cytophagales</taxon>
        <taxon>Cyclobacteriaceae</taxon>
        <taxon>Algoriphagus</taxon>
    </lineage>
</organism>
<dbReference type="GO" id="GO:0008233">
    <property type="term" value="F:peptidase activity"/>
    <property type="evidence" value="ECO:0007669"/>
    <property type="project" value="InterPro"/>
</dbReference>
<evidence type="ECO:0000256" key="1">
    <source>
        <dbReference type="SAM" id="Phobius"/>
    </source>
</evidence>
<protein>
    <submittedName>
        <fullName evidence="3">Peptidase C39 family protein</fullName>
    </submittedName>
</protein>
<dbReference type="InterPro" id="IPR005074">
    <property type="entry name" value="Peptidase_C39"/>
</dbReference>
<dbReference type="Proteomes" id="UP000199060">
    <property type="component" value="Unassembled WGS sequence"/>
</dbReference>
<accession>A0A1G6XPW8</accession>
<keyword evidence="1" id="KW-0812">Transmembrane</keyword>
<keyword evidence="1" id="KW-1133">Transmembrane helix</keyword>
<dbReference type="Gene3D" id="3.90.70.10">
    <property type="entry name" value="Cysteine proteinases"/>
    <property type="match status" value="1"/>
</dbReference>
<feature type="transmembrane region" description="Helical" evidence="1">
    <location>
        <begin position="118"/>
        <end position="136"/>
    </location>
</feature>
<keyword evidence="4" id="KW-1185">Reference proteome</keyword>
<dbReference type="EMBL" id="FNAC01000064">
    <property type="protein sequence ID" value="SDD80269.1"/>
    <property type="molecule type" value="Genomic_DNA"/>
</dbReference>
<sequence>MYYLKEKLLTHPEPDSLLAISDTLAEYKVESLALQLDEEKLDQLPLPCVVQISKNPYPYFTCLTQVTEDWVEYLDEKGKLVKVSRKEFVKHWTGVTLVVEKEEHSGEPGYTKRRKEQLIYQSLVILTGAVGLAWIIGDLIGLDYNTSYSFGVIALLILKLAGLGISTILLWSEVDKNNAAITQF</sequence>
<feature type="transmembrane region" description="Helical" evidence="1">
    <location>
        <begin position="148"/>
        <end position="171"/>
    </location>
</feature>
<reference evidence="4" key="1">
    <citation type="submission" date="2016-10" db="EMBL/GenBank/DDBJ databases">
        <authorList>
            <person name="Varghese N."/>
            <person name="Submissions S."/>
        </authorList>
    </citation>
    <scope>NUCLEOTIDE SEQUENCE [LARGE SCALE GENOMIC DNA]</scope>
    <source>
        <strain evidence="4">DSM 23095</strain>
    </source>
</reference>
<dbReference type="GO" id="GO:0006508">
    <property type="term" value="P:proteolysis"/>
    <property type="evidence" value="ECO:0007669"/>
    <property type="project" value="InterPro"/>
</dbReference>
<dbReference type="Pfam" id="PF03412">
    <property type="entry name" value="Peptidase_C39"/>
    <property type="match status" value="1"/>
</dbReference>
<dbReference type="GO" id="GO:0005524">
    <property type="term" value="F:ATP binding"/>
    <property type="evidence" value="ECO:0007669"/>
    <property type="project" value="InterPro"/>
</dbReference>
<keyword evidence="1" id="KW-0472">Membrane</keyword>
<dbReference type="AlphaFoldDB" id="A0A1G6XPW8"/>
<proteinExistence type="predicted"/>
<evidence type="ECO:0000313" key="4">
    <source>
        <dbReference type="Proteomes" id="UP000199060"/>
    </source>
</evidence>
<feature type="domain" description="Peptidase C39" evidence="2">
    <location>
        <begin position="3"/>
        <end position="103"/>
    </location>
</feature>
<name>A0A1G6XPW8_9BACT</name>
<evidence type="ECO:0000259" key="2">
    <source>
        <dbReference type="Pfam" id="PF03412"/>
    </source>
</evidence>